<accession>A0A2H1WL36</accession>
<feature type="region of interest" description="Disordered" evidence="1">
    <location>
        <begin position="57"/>
        <end position="104"/>
    </location>
</feature>
<gene>
    <name evidence="2" type="ORF">SFRICE_027621</name>
</gene>
<evidence type="ECO:0000256" key="1">
    <source>
        <dbReference type="SAM" id="MobiDB-lite"/>
    </source>
</evidence>
<dbReference type="EMBL" id="ODYU01009395">
    <property type="protein sequence ID" value="SOQ53791.1"/>
    <property type="molecule type" value="Genomic_DNA"/>
</dbReference>
<sequence>MSATDGFLTAVTLFSISRNRYRVSQLSYYIFVLGHYKRVKSFLSDLSLSHTYATCASSSSTERRPLLNKGLPLSPPRRMTTRHLHPLAPRDFDDVVGPPSGRFT</sequence>
<dbReference type="AlphaFoldDB" id="A0A2H1WL36"/>
<evidence type="ECO:0000313" key="2">
    <source>
        <dbReference type="EMBL" id="SOQ53791.1"/>
    </source>
</evidence>
<organism evidence="2">
    <name type="scientific">Spodoptera frugiperda</name>
    <name type="common">Fall armyworm</name>
    <dbReference type="NCBI Taxonomy" id="7108"/>
    <lineage>
        <taxon>Eukaryota</taxon>
        <taxon>Metazoa</taxon>
        <taxon>Ecdysozoa</taxon>
        <taxon>Arthropoda</taxon>
        <taxon>Hexapoda</taxon>
        <taxon>Insecta</taxon>
        <taxon>Pterygota</taxon>
        <taxon>Neoptera</taxon>
        <taxon>Endopterygota</taxon>
        <taxon>Lepidoptera</taxon>
        <taxon>Glossata</taxon>
        <taxon>Ditrysia</taxon>
        <taxon>Noctuoidea</taxon>
        <taxon>Noctuidae</taxon>
        <taxon>Amphipyrinae</taxon>
        <taxon>Spodoptera</taxon>
    </lineage>
</organism>
<proteinExistence type="predicted"/>
<name>A0A2H1WL36_SPOFR</name>
<protein>
    <submittedName>
        <fullName evidence="2">SFRICE_027621</fullName>
    </submittedName>
</protein>
<reference evidence="2" key="1">
    <citation type="submission" date="2016-07" db="EMBL/GenBank/DDBJ databases">
        <authorList>
            <person name="Bretaudeau A."/>
        </authorList>
    </citation>
    <scope>NUCLEOTIDE SEQUENCE</scope>
    <source>
        <strain evidence="2">Rice</strain>
        <tissue evidence="2">Whole body</tissue>
    </source>
</reference>